<evidence type="ECO:0000256" key="1">
    <source>
        <dbReference type="SAM" id="SignalP"/>
    </source>
</evidence>
<evidence type="ECO:0008006" key="6">
    <source>
        <dbReference type="Google" id="ProtNLM"/>
    </source>
</evidence>
<dbReference type="EMBL" id="QXFT01000663">
    <property type="protein sequence ID" value="KAE9338463.1"/>
    <property type="molecule type" value="Genomic_DNA"/>
</dbReference>
<organism evidence="3 5">
    <name type="scientific">Phytophthora rubi</name>
    <dbReference type="NCBI Taxonomy" id="129364"/>
    <lineage>
        <taxon>Eukaryota</taxon>
        <taxon>Sar</taxon>
        <taxon>Stramenopiles</taxon>
        <taxon>Oomycota</taxon>
        <taxon>Peronosporomycetes</taxon>
        <taxon>Peronosporales</taxon>
        <taxon>Peronosporaceae</taxon>
        <taxon>Phytophthora</taxon>
    </lineage>
</organism>
<name>A0A6A4FAP4_9STRA</name>
<protein>
    <recommendedName>
        <fullName evidence="6">RxLR effector protein</fullName>
    </recommendedName>
</protein>
<keyword evidence="1" id="KW-0732">Signal</keyword>
<feature type="chain" id="PRO_5036167759" description="RxLR effector protein" evidence="1">
    <location>
        <begin position="20"/>
        <end position="69"/>
    </location>
</feature>
<reference evidence="3 5" key="1">
    <citation type="submission" date="2018-08" db="EMBL/GenBank/DDBJ databases">
        <title>Genomic investigation of the strawberry pathogen Phytophthora fragariae indicates pathogenicity is determined by transcriptional variation in three key races.</title>
        <authorList>
            <person name="Adams T.M."/>
            <person name="Armitage A.D."/>
            <person name="Sobczyk M.K."/>
            <person name="Bates H.J."/>
            <person name="Dunwell J.M."/>
            <person name="Nellist C.F."/>
            <person name="Harrison R.J."/>
        </authorList>
    </citation>
    <scope>NUCLEOTIDE SEQUENCE [LARGE SCALE GENOMIC DNA]</scope>
    <source>
        <strain evidence="2 4">SCRP249</strain>
        <strain evidence="3 5">SCRP333</strain>
    </source>
</reference>
<dbReference type="AlphaFoldDB" id="A0A6A4FAP4"/>
<accession>A0A6A4FAP4</accession>
<evidence type="ECO:0000313" key="3">
    <source>
        <dbReference type="EMBL" id="KAE9338463.1"/>
    </source>
</evidence>
<feature type="signal peptide" evidence="1">
    <location>
        <begin position="1"/>
        <end position="19"/>
    </location>
</feature>
<gene>
    <name evidence="2" type="ORF">PR001_g11063</name>
    <name evidence="3" type="ORF">PR003_g11483</name>
</gene>
<dbReference type="EMBL" id="QXFV01000671">
    <property type="protein sequence ID" value="KAE9031216.1"/>
    <property type="molecule type" value="Genomic_DNA"/>
</dbReference>
<keyword evidence="5" id="KW-1185">Reference proteome</keyword>
<dbReference type="Proteomes" id="UP000429607">
    <property type="component" value="Unassembled WGS sequence"/>
</dbReference>
<comment type="caution">
    <text evidence="3">The sequence shown here is derived from an EMBL/GenBank/DDBJ whole genome shotgun (WGS) entry which is preliminary data.</text>
</comment>
<evidence type="ECO:0000313" key="2">
    <source>
        <dbReference type="EMBL" id="KAE9031216.1"/>
    </source>
</evidence>
<evidence type="ECO:0000313" key="5">
    <source>
        <dbReference type="Proteomes" id="UP000434957"/>
    </source>
</evidence>
<evidence type="ECO:0000313" key="4">
    <source>
        <dbReference type="Proteomes" id="UP000429607"/>
    </source>
</evidence>
<dbReference type="Proteomes" id="UP000434957">
    <property type="component" value="Unassembled WGS sequence"/>
</dbReference>
<proteinExistence type="predicted"/>
<sequence>MKKSRIVVLDAIIILCIQAISNNQKNILQLHLETHPVLDSNLFCSCHQESIHQVHHHFSRSPRFNRLQC</sequence>